<evidence type="ECO:0000313" key="2">
    <source>
        <dbReference type="EMBL" id="SME92420.1"/>
    </source>
</evidence>
<dbReference type="GO" id="GO:0008168">
    <property type="term" value="F:methyltransferase activity"/>
    <property type="evidence" value="ECO:0007669"/>
    <property type="project" value="UniProtKB-KW"/>
</dbReference>
<proteinExistence type="predicted"/>
<dbReference type="Gene3D" id="3.40.50.150">
    <property type="entry name" value="Vaccinia Virus protein VP39"/>
    <property type="match status" value="1"/>
</dbReference>
<keyword evidence="1" id="KW-1133">Transmembrane helix</keyword>
<sequence>MLTASNELRKTIRKITKDFSRHEMSQWELVLSDLDREMSILEVGCGRGGKTDFLRSQGFKNILGVEKNIYQVDECNKRGLNVVSLEEFDAGYTDTKFDFLVLSHIIEHFKFEDLIRFIDGYLKYLKPDGLILIATPMVHPHFWLDLDHEKPYYPQGIKNFYSGSSEQVGFSSEYELKLQDIRFRKSPFRVKNDRNLLLKYNDIPMLLFNLFCAGLFKFSFNVIGYKTGWVGLFKLKS</sequence>
<keyword evidence="1" id="KW-0472">Membrane</keyword>
<dbReference type="EMBL" id="FWZU01000001">
    <property type="protein sequence ID" value="SME92420.1"/>
    <property type="molecule type" value="Genomic_DNA"/>
</dbReference>
<dbReference type="InterPro" id="IPR029063">
    <property type="entry name" value="SAM-dependent_MTases_sf"/>
</dbReference>
<feature type="transmembrane region" description="Helical" evidence="1">
    <location>
        <begin position="206"/>
        <end position="225"/>
    </location>
</feature>
<evidence type="ECO:0000313" key="3">
    <source>
        <dbReference type="Proteomes" id="UP000192906"/>
    </source>
</evidence>
<dbReference type="CDD" id="cd02440">
    <property type="entry name" value="AdoMet_MTases"/>
    <property type="match status" value="1"/>
</dbReference>
<dbReference type="SUPFAM" id="SSF53335">
    <property type="entry name" value="S-adenosyl-L-methionine-dependent methyltransferases"/>
    <property type="match status" value="1"/>
</dbReference>
<organism evidence="2 3">
    <name type="scientific">Desulfovibrio gilichinskyi</name>
    <dbReference type="NCBI Taxonomy" id="1519643"/>
    <lineage>
        <taxon>Bacteria</taxon>
        <taxon>Pseudomonadati</taxon>
        <taxon>Thermodesulfobacteriota</taxon>
        <taxon>Desulfovibrionia</taxon>
        <taxon>Desulfovibrionales</taxon>
        <taxon>Desulfovibrionaceae</taxon>
        <taxon>Desulfovibrio</taxon>
    </lineage>
</organism>
<dbReference type="OrthoDB" id="9804312at2"/>
<gene>
    <name evidence="2" type="ORF">SAMN06295933_0538</name>
</gene>
<keyword evidence="1" id="KW-0812">Transmembrane</keyword>
<dbReference type="STRING" id="1519643.SAMN06295933_0538"/>
<dbReference type="RefSeq" id="WP_085097889.1">
    <property type="nucleotide sequence ID" value="NZ_FWZU01000001.1"/>
</dbReference>
<dbReference type="Proteomes" id="UP000192906">
    <property type="component" value="Unassembled WGS sequence"/>
</dbReference>
<keyword evidence="2" id="KW-0489">Methyltransferase</keyword>
<dbReference type="Pfam" id="PF13489">
    <property type="entry name" value="Methyltransf_23"/>
    <property type="match status" value="1"/>
</dbReference>
<dbReference type="PANTHER" id="PTHR43861">
    <property type="entry name" value="TRANS-ACONITATE 2-METHYLTRANSFERASE-RELATED"/>
    <property type="match status" value="1"/>
</dbReference>
<protein>
    <submittedName>
        <fullName evidence="2">Methyltransferase domain-containing protein</fullName>
    </submittedName>
</protein>
<accession>A0A1X7C9Q1</accession>
<dbReference type="AlphaFoldDB" id="A0A1X7C9Q1"/>
<dbReference type="GO" id="GO:0032259">
    <property type="term" value="P:methylation"/>
    <property type="evidence" value="ECO:0007669"/>
    <property type="project" value="UniProtKB-KW"/>
</dbReference>
<evidence type="ECO:0000256" key="1">
    <source>
        <dbReference type="SAM" id="Phobius"/>
    </source>
</evidence>
<reference evidence="3" key="1">
    <citation type="submission" date="2017-04" db="EMBL/GenBank/DDBJ databases">
        <authorList>
            <person name="Varghese N."/>
            <person name="Submissions S."/>
        </authorList>
    </citation>
    <scope>NUCLEOTIDE SEQUENCE [LARGE SCALE GENOMIC DNA]</scope>
    <source>
        <strain evidence="3">K3S</strain>
    </source>
</reference>
<keyword evidence="2" id="KW-0808">Transferase</keyword>
<name>A0A1X7C9Q1_9BACT</name>
<keyword evidence="3" id="KW-1185">Reference proteome</keyword>
<dbReference type="PANTHER" id="PTHR43861:SF5">
    <property type="entry name" value="BLL5978 PROTEIN"/>
    <property type="match status" value="1"/>
</dbReference>